<dbReference type="Gene3D" id="1.20.1250.20">
    <property type="entry name" value="MFS general substrate transporter like domains"/>
    <property type="match status" value="2"/>
</dbReference>
<feature type="domain" description="Major facilitator superfamily (MFS) profile" evidence="6">
    <location>
        <begin position="4"/>
        <end position="395"/>
    </location>
</feature>
<feature type="transmembrane region" description="Helical" evidence="5">
    <location>
        <begin position="335"/>
        <end position="357"/>
    </location>
</feature>
<feature type="transmembrane region" description="Helical" evidence="5">
    <location>
        <begin position="128"/>
        <end position="146"/>
    </location>
</feature>
<gene>
    <name evidence="7" type="ORF">LARV_03790</name>
</gene>
<feature type="transmembrane region" description="Helical" evidence="5">
    <location>
        <begin position="36"/>
        <end position="61"/>
    </location>
</feature>
<evidence type="ECO:0000259" key="6">
    <source>
        <dbReference type="PROSITE" id="PS50850"/>
    </source>
</evidence>
<dbReference type="PANTHER" id="PTHR23518:SF2">
    <property type="entry name" value="MAJOR FACILITATOR SUPERFAMILY TRANSPORTER"/>
    <property type="match status" value="1"/>
</dbReference>
<evidence type="ECO:0000256" key="3">
    <source>
        <dbReference type="ARBA" id="ARBA00022989"/>
    </source>
</evidence>
<dbReference type="CDD" id="cd17325">
    <property type="entry name" value="MFS_MdtG_SLC18_like"/>
    <property type="match status" value="1"/>
</dbReference>
<reference evidence="7" key="1">
    <citation type="submission" date="2015-07" db="EMBL/GenBank/DDBJ databases">
        <title>Draft Genome Sequences of Anaerolinea thermolimosa IMO-1, Bellilinea caldifistulae GOMI-1, Leptolinea tardivitalis YMTK-2, Levilinea saccharolytica KIBI-1,Longilinea arvoryzae KOME-1, Previously Described as Members of the Anaerolineaceae (Chloroflexi).</title>
        <authorList>
            <person name="Sekiguchi Y."/>
            <person name="Ohashi A."/>
            <person name="Matsuura N."/>
            <person name="Tourlousse M.D."/>
        </authorList>
    </citation>
    <scope>NUCLEOTIDE SEQUENCE [LARGE SCALE GENOMIC DNA]</scope>
    <source>
        <strain evidence="7">KOME-1</strain>
    </source>
</reference>
<evidence type="ECO:0000313" key="8">
    <source>
        <dbReference type="Proteomes" id="UP000055060"/>
    </source>
</evidence>
<feature type="transmembrane region" description="Helical" evidence="5">
    <location>
        <begin position="198"/>
        <end position="220"/>
    </location>
</feature>
<keyword evidence="4 5" id="KW-0472">Membrane</keyword>
<keyword evidence="2 5" id="KW-0812">Transmembrane</keyword>
<dbReference type="InterPro" id="IPR036259">
    <property type="entry name" value="MFS_trans_sf"/>
</dbReference>
<evidence type="ECO:0000256" key="1">
    <source>
        <dbReference type="ARBA" id="ARBA00004651"/>
    </source>
</evidence>
<keyword evidence="3 5" id="KW-1133">Transmembrane helix</keyword>
<evidence type="ECO:0000256" key="2">
    <source>
        <dbReference type="ARBA" id="ARBA00022692"/>
    </source>
</evidence>
<protein>
    <submittedName>
        <fullName evidence="7">Arabinose efflux permease</fullName>
    </submittedName>
</protein>
<dbReference type="AlphaFoldDB" id="A0A0K8MXR5"/>
<proteinExistence type="predicted"/>
<comment type="subcellular location">
    <subcellularLocation>
        <location evidence="1">Cell membrane</location>
        <topology evidence="1">Multi-pass membrane protein</topology>
    </subcellularLocation>
</comment>
<dbReference type="GO" id="GO:0005886">
    <property type="term" value="C:plasma membrane"/>
    <property type="evidence" value="ECO:0007669"/>
    <property type="project" value="UniProtKB-SubCell"/>
</dbReference>
<dbReference type="Proteomes" id="UP000055060">
    <property type="component" value="Unassembled WGS sequence"/>
</dbReference>
<dbReference type="GO" id="GO:0022857">
    <property type="term" value="F:transmembrane transporter activity"/>
    <property type="evidence" value="ECO:0007669"/>
    <property type="project" value="InterPro"/>
</dbReference>
<dbReference type="Pfam" id="PF07690">
    <property type="entry name" value="MFS_1"/>
    <property type="match status" value="2"/>
</dbReference>
<organism evidence="7">
    <name type="scientific">Longilinea arvoryzae</name>
    <dbReference type="NCBI Taxonomy" id="360412"/>
    <lineage>
        <taxon>Bacteria</taxon>
        <taxon>Bacillati</taxon>
        <taxon>Chloroflexota</taxon>
        <taxon>Anaerolineae</taxon>
        <taxon>Anaerolineales</taxon>
        <taxon>Anaerolineaceae</taxon>
        <taxon>Longilinea</taxon>
    </lineage>
</organism>
<evidence type="ECO:0000313" key="7">
    <source>
        <dbReference type="EMBL" id="GAP15995.1"/>
    </source>
</evidence>
<evidence type="ECO:0000256" key="5">
    <source>
        <dbReference type="SAM" id="Phobius"/>
    </source>
</evidence>
<feature type="transmembrane region" description="Helical" evidence="5">
    <location>
        <begin position="158"/>
        <end position="177"/>
    </location>
</feature>
<dbReference type="PANTHER" id="PTHR23518">
    <property type="entry name" value="C-METHYLTRANSFERASE"/>
    <property type="match status" value="1"/>
</dbReference>
<dbReference type="STRING" id="360412.LARV_03790"/>
<feature type="transmembrane region" description="Helical" evidence="5">
    <location>
        <begin position="93"/>
        <end position="116"/>
    </location>
</feature>
<dbReference type="SUPFAM" id="SSF103473">
    <property type="entry name" value="MFS general substrate transporter"/>
    <property type="match status" value="1"/>
</dbReference>
<feature type="transmembrane region" description="Helical" evidence="5">
    <location>
        <begin position="280"/>
        <end position="298"/>
    </location>
</feature>
<name>A0A0K8MXR5_9CHLR</name>
<sequence>MSRTLIVFLFTMILANISSRMFNPYLPLYLKSLGASVSQVGLAFTVTMLAPLAFQILGGWVSDTIGRLQAIVIGSLAASVGYVFFIFADGWGWVLAGMAFSSLAGSFVAPSFQAYVAEQADPKRLGKVYGLTEGLFSVVGIIGPLLGGFFSERFGFKWLFWVAGITYAIATIIRVVMARNDRSVRAGGERRKLSWSGLKVNMGEMIALVTAGGIVTWMLVADGVIDVSFSVSNQFQPIYLQDLAHFSNSQIGVLISISSAVTMAVMLLGGGLSDKLGERVCIVGGGLLVAAGMVLFLLTRDYLGFVISFGLFGMGGGLLGPAYDSLISKAIPIRLRGTAFGLFSSSIGVISLPAPWIGGILWDQIGPRAPFMVPVIGILLLSPVVWFKFVLPKQTPREELQAAAEGIDS</sequence>
<feature type="transmembrane region" description="Helical" evidence="5">
    <location>
        <begin position="304"/>
        <end position="323"/>
    </location>
</feature>
<keyword evidence="8" id="KW-1185">Reference proteome</keyword>
<dbReference type="EMBL" id="DF967973">
    <property type="protein sequence ID" value="GAP15995.1"/>
    <property type="molecule type" value="Genomic_DNA"/>
</dbReference>
<dbReference type="InterPro" id="IPR020846">
    <property type="entry name" value="MFS_dom"/>
</dbReference>
<evidence type="ECO:0000256" key="4">
    <source>
        <dbReference type="ARBA" id="ARBA00023136"/>
    </source>
</evidence>
<dbReference type="PROSITE" id="PS50850">
    <property type="entry name" value="MFS"/>
    <property type="match status" value="1"/>
</dbReference>
<dbReference type="InterPro" id="IPR011701">
    <property type="entry name" value="MFS"/>
</dbReference>
<accession>A0A0K8MXR5</accession>
<feature type="transmembrane region" description="Helical" evidence="5">
    <location>
        <begin position="369"/>
        <end position="391"/>
    </location>
</feature>
<feature type="transmembrane region" description="Helical" evidence="5">
    <location>
        <begin position="68"/>
        <end position="87"/>
    </location>
</feature>
<feature type="transmembrane region" description="Helical" evidence="5">
    <location>
        <begin position="249"/>
        <end position="268"/>
    </location>
</feature>